<gene>
    <name evidence="2" type="ORF">DXD84_14475</name>
</gene>
<sequence length="77" mass="9015">MSFMKELVITFLDWVLKLLPTSPFTQFINACSDMPYLGWFNWFVPVGEMIAIGEAWLVAIGLFYFYSIVLRWIKAIN</sequence>
<dbReference type="RefSeq" id="WP_117495911.1">
    <property type="nucleotide sequence ID" value="NZ_QSOI01000037.1"/>
</dbReference>
<dbReference type="AlphaFoldDB" id="A0A3E4EUX0"/>
<dbReference type="EMBL" id="QSOI01000037">
    <property type="protein sequence ID" value="RGI80433.1"/>
    <property type="molecule type" value="Genomic_DNA"/>
</dbReference>
<comment type="caution">
    <text evidence="2">The sequence shown here is derived from an EMBL/GenBank/DDBJ whole genome shotgun (WGS) entry which is preliminary data.</text>
</comment>
<keyword evidence="1" id="KW-0472">Membrane</keyword>
<reference evidence="2 3" key="1">
    <citation type="submission" date="2018-08" db="EMBL/GenBank/DDBJ databases">
        <title>A genome reference for cultivated species of the human gut microbiota.</title>
        <authorList>
            <person name="Zou Y."/>
            <person name="Xue W."/>
            <person name="Luo G."/>
        </authorList>
    </citation>
    <scope>NUCLEOTIDE SEQUENCE [LARGE SCALE GENOMIC DNA]</scope>
    <source>
        <strain evidence="2 3">TM09-19AC</strain>
    </source>
</reference>
<evidence type="ECO:0000256" key="1">
    <source>
        <dbReference type="SAM" id="Phobius"/>
    </source>
</evidence>
<protein>
    <submittedName>
        <fullName evidence="2">Uncharacterized protein</fullName>
    </submittedName>
</protein>
<keyword evidence="1" id="KW-0812">Transmembrane</keyword>
<keyword evidence="1" id="KW-1133">Transmembrane helix</keyword>
<dbReference type="Proteomes" id="UP000260664">
    <property type="component" value="Unassembled WGS sequence"/>
</dbReference>
<feature type="transmembrane region" description="Helical" evidence="1">
    <location>
        <begin position="51"/>
        <end position="73"/>
    </location>
</feature>
<evidence type="ECO:0000313" key="2">
    <source>
        <dbReference type="EMBL" id="RGI80433.1"/>
    </source>
</evidence>
<name>A0A3E4EUX0_9FIRM</name>
<organism evidence="2 3">
    <name type="scientific">Dorea formicigenerans</name>
    <dbReference type="NCBI Taxonomy" id="39486"/>
    <lineage>
        <taxon>Bacteria</taxon>
        <taxon>Bacillati</taxon>
        <taxon>Bacillota</taxon>
        <taxon>Clostridia</taxon>
        <taxon>Lachnospirales</taxon>
        <taxon>Lachnospiraceae</taxon>
        <taxon>Dorea</taxon>
    </lineage>
</organism>
<proteinExistence type="predicted"/>
<accession>A0A3E4EUX0</accession>
<evidence type="ECO:0000313" key="3">
    <source>
        <dbReference type="Proteomes" id="UP000260664"/>
    </source>
</evidence>